<sequence length="212" mass="23659">MNVNIVKKRKVAVATLGCKVNQFESASFISGFREQGCELVSASEEADILVVNTCAVTARAGQQSRQLIRKLRRINPEARLLVTGCYAQLTGDELPELIPDSSLIVLGNGDKHLVVSTALAEGQAVSSSVTDVGLVKEICPLPVRRFSGRTRAYLRIQDGCNNFCSYCIVPYTRGDAEVSRWQMSWRRLMFLLRKDIGNWWSPVSMWESMAWI</sequence>
<dbReference type="PANTHER" id="PTHR43837:SF1">
    <property type="entry name" value="RIBOSOMAL PROTEIN US12 METHYLTHIOTRANSFERASE RIMO"/>
    <property type="match status" value="1"/>
</dbReference>
<evidence type="ECO:0000313" key="4">
    <source>
        <dbReference type="Proteomes" id="UP000288086"/>
    </source>
</evidence>
<dbReference type="AlphaFoldDB" id="A0A3S3QJW5"/>
<dbReference type="InterPro" id="IPR058240">
    <property type="entry name" value="rSAM_sf"/>
</dbReference>
<dbReference type="InterPro" id="IPR005840">
    <property type="entry name" value="Ribosomal_uS12_MeSTrfase_RimO"/>
</dbReference>
<gene>
    <name evidence="3" type="ORF">VT98_10602</name>
</gene>
<name>A0A3S3QJW5_9BACT</name>
<dbReference type="GO" id="GO:0035599">
    <property type="term" value="F:aspartic acid methylthiotransferase activity"/>
    <property type="evidence" value="ECO:0007669"/>
    <property type="project" value="TreeGrafter"/>
</dbReference>
<protein>
    <recommendedName>
        <fullName evidence="2">MTTase N-terminal domain-containing protein</fullName>
    </recommendedName>
</protein>
<comment type="cofactor">
    <cofactor evidence="1">
        <name>[4Fe-4S] cluster</name>
        <dbReference type="ChEBI" id="CHEBI:49883"/>
    </cofactor>
</comment>
<dbReference type="GO" id="GO:0046872">
    <property type="term" value="F:metal ion binding"/>
    <property type="evidence" value="ECO:0007669"/>
    <property type="project" value="UniProtKB-KW"/>
</dbReference>
<dbReference type="InterPro" id="IPR023404">
    <property type="entry name" value="rSAM_horseshoe"/>
</dbReference>
<dbReference type="InterPro" id="IPR013848">
    <property type="entry name" value="Methylthiotransferase_N"/>
</dbReference>
<dbReference type="SUPFAM" id="SSF102114">
    <property type="entry name" value="Radical SAM enzymes"/>
    <property type="match status" value="1"/>
</dbReference>
<dbReference type="InterPro" id="IPR038135">
    <property type="entry name" value="Methylthiotransferase_N_sf"/>
</dbReference>
<dbReference type="GO" id="GO:0051539">
    <property type="term" value="F:4 iron, 4 sulfur cluster binding"/>
    <property type="evidence" value="ECO:0007669"/>
    <property type="project" value="UniProtKB-KW"/>
</dbReference>
<reference evidence="3 4" key="1">
    <citation type="submission" date="2017-01" db="EMBL/GenBank/DDBJ databases">
        <title>The cable genome- insights into the physiology and evolution of filamentous bacteria capable of sulfide oxidation via long distance electron transfer.</title>
        <authorList>
            <person name="Schreiber L."/>
            <person name="Bjerg J.T."/>
            <person name="Boggild A."/>
            <person name="Van De Vossenberg J."/>
            <person name="Meysman F."/>
            <person name="Nielsen L.P."/>
            <person name="Schramm A."/>
            <person name="Kjeldsen K.U."/>
        </authorList>
    </citation>
    <scope>NUCLEOTIDE SEQUENCE [LARGE SCALE GENOMIC DNA]</scope>
    <source>
        <strain evidence="3">A1</strain>
    </source>
</reference>
<dbReference type="Proteomes" id="UP000288086">
    <property type="component" value="Unassembled WGS sequence"/>
</dbReference>
<evidence type="ECO:0000259" key="2">
    <source>
        <dbReference type="PROSITE" id="PS51449"/>
    </source>
</evidence>
<accession>A0A3S3QJW5</accession>
<dbReference type="InterPro" id="IPR020612">
    <property type="entry name" value="Methylthiotransferase_CS"/>
</dbReference>
<dbReference type="InterPro" id="IPR007197">
    <property type="entry name" value="rSAM"/>
</dbReference>
<evidence type="ECO:0000313" key="3">
    <source>
        <dbReference type="EMBL" id="RWX49327.1"/>
    </source>
</evidence>
<comment type="caution">
    <text evidence="3">The sequence shown here is derived from an EMBL/GenBank/DDBJ whole genome shotgun (WGS) entry which is preliminary data.</text>
</comment>
<keyword evidence="4" id="KW-1185">Reference proteome</keyword>
<organism evidence="3 4">
    <name type="scientific">Candidatus Electrothrix communis</name>
    <dbReference type="NCBI Taxonomy" id="1859133"/>
    <lineage>
        <taxon>Bacteria</taxon>
        <taxon>Pseudomonadati</taxon>
        <taxon>Thermodesulfobacteriota</taxon>
        <taxon>Desulfobulbia</taxon>
        <taxon>Desulfobulbales</taxon>
        <taxon>Desulfobulbaceae</taxon>
        <taxon>Candidatus Electrothrix</taxon>
    </lineage>
</organism>
<dbReference type="EMBL" id="MTKP01000060">
    <property type="protein sequence ID" value="RWX49327.1"/>
    <property type="molecule type" value="Genomic_DNA"/>
</dbReference>
<dbReference type="Gene3D" id="3.40.50.12160">
    <property type="entry name" value="Methylthiotransferase, N-terminal domain"/>
    <property type="match status" value="1"/>
</dbReference>
<feature type="domain" description="MTTase N-terminal" evidence="2">
    <location>
        <begin position="9"/>
        <end position="124"/>
    </location>
</feature>
<evidence type="ECO:0000256" key="1">
    <source>
        <dbReference type="ARBA" id="ARBA00001966"/>
    </source>
</evidence>
<dbReference type="PROSITE" id="PS51449">
    <property type="entry name" value="MTTASE_N"/>
    <property type="match status" value="1"/>
</dbReference>
<proteinExistence type="predicted"/>
<dbReference type="SFLD" id="SFLDS00029">
    <property type="entry name" value="Radical_SAM"/>
    <property type="match status" value="1"/>
</dbReference>
<dbReference type="PANTHER" id="PTHR43837">
    <property type="entry name" value="RIBOSOMAL PROTEIN S12 METHYLTHIOTRANSFERASE RIMO"/>
    <property type="match status" value="1"/>
</dbReference>
<dbReference type="Pfam" id="PF00919">
    <property type="entry name" value="UPF0004"/>
    <property type="match status" value="1"/>
</dbReference>
<dbReference type="PROSITE" id="PS01278">
    <property type="entry name" value="MTTASE_RADICAL"/>
    <property type="match status" value="1"/>
</dbReference>
<dbReference type="GO" id="GO:0005829">
    <property type="term" value="C:cytosol"/>
    <property type="evidence" value="ECO:0007669"/>
    <property type="project" value="TreeGrafter"/>
</dbReference>
<dbReference type="Gene3D" id="3.80.30.20">
    <property type="entry name" value="tm_1862 like domain"/>
    <property type="match status" value="1"/>
</dbReference>